<feature type="compositionally biased region" description="Basic and acidic residues" evidence="1">
    <location>
        <begin position="328"/>
        <end position="337"/>
    </location>
</feature>
<feature type="region of interest" description="Disordered" evidence="1">
    <location>
        <begin position="427"/>
        <end position="641"/>
    </location>
</feature>
<dbReference type="OrthoDB" id="1929599at2759"/>
<keyword evidence="6" id="KW-1185">Reference proteome</keyword>
<evidence type="ECO:0000313" key="5">
    <source>
        <dbReference type="EMBL" id="KAH7365194.1"/>
    </source>
</evidence>
<feature type="compositionally biased region" description="Basic and acidic residues" evidence="1">
    <location>
        <begin position="498"/>
        <end position="507"/>
    </location>
</feature>
<feature type="region of interest" description="Disordered" evidence="1">
    <location>
        <begin position="312"/>
        <end position="337"/>
    </location>
</feature>
<feature type="domain" description="DUF4378" evidence="3">
    <location>
        <begin position="848"/>
        <end position="1011"/>
    </location>
</feature>
<dbReference type="PANTHER" id="PTHR46836:SF8">
    <property type="entry name" value="AFADIN"/>
    <property type="match status" value="1"/>
</dbReference>
<dbReference type="Pfam" id="PF14309">
    <property type="entry name" value="DUF4378"/>
    <property type="match status" value="1"/>
</dbReference>
<feature type="compositionally biased region" description="Polar residues" evidence="1">
    <location>
        <begin position="513"/>
        <end position="522"/>
    </location>
</feature>
<reference evidence="5" key="1">
    <citation type="submission" date="2021-08" db="EMBL/GenBank/DDBJ databases">
        <title>WGS assembly of Ceratopteris richardii.</title>
        <authorList>
            <person name="Marchant D.B."/>
            <person name="Chen G."/>
            <person name="Jenkins J."/>
            <person name="Shu S."/>
            <person name="Leebens-Mack J."/>
            <person name="Grimwood J."/>
            <person name="Schmutz J."/>
            <person name="Soltis P."/>
            <person name="Soltis D."/>
            <person name="Chen Z.-H."/>
        </authorList>
    </citation>
    <scope>NUCLEOTIDE SEQUENCE</scope>
    <source>
        <strain evidence="5">Whitten #5841</strain>
        <tissue evidence="5">Leaf</tissue>
    </source>
</reference>
<dbReference type="Pfam" id="PF14383">
    <property type="entry name" value="VARLMGL"/>
    <property type="match status" value="1"/>
</dbReference>
<evidence type="ECO:0000256" key="1">
    <source>
        <dbReference type="SAM" id="MobiDB-lite"/>
    </source>
</evidence>
<feature type="compositionally biased region" description="Basic and acidic residues" evidence="1">
    <location>
        <begin position="594"/>
        <end position="603"/>
    </location>
</feature>
<dbReference type="AlphaFoldDB" id="A0A8T2SNG1"/>
<name>A0A8T2SNG1_CERRI</name>
<gene>
    <name evidence="5" type="ORF">KP509_18G013200</name>
</gene>
<accession>A0A8T2SNG1</accession>
<dbReference type="InterPro" id="IPR032795">
    <property type="entry name" value="DUF3741-assoc"/>
</dbReference>
<feature type="compositionally biased region" description="Polar residues" evidence="1">
    <location>
        <begin position="168"/>
        <end position="186"/>
    </location>
</feature>
<organism evidence="5 6">
    <name type="scientific">Ceratopteris richardii</name>
    <name type="common">Triangle waterfern</name>
    <dbReference type="NCBI Taxonomy" id="49495"/>
    <lineage>
        <taxon>Eukaryota</taxon>
        <taxon>Viridiplantae</taxon>
        <taxon>Streptophyta</taxon>
        <taxon>Embryophyta</taxon>
        <taxon>Tracheophyta</taxon>
        <taxon>Polypodiopsida</taxon>
        <taxon>Polypodiidae</taxon>
        <taxon>Polypodiales</taxon>
        <taxon>Pteridineae</taxon>
        <taxon>Pteridaceae</taxon>
        <taxon>Parkerioideae</taxon>
        <taxon>Ceratopteris</taxon>
    </lineage>
</organism>
<feature type="domain" description="DUF3741" evidence="4">
    <location>
        <begin position="124"/>
        <end position="145"/>
    </location>
</feature>
<comment type="caution">
    <text evidence="5">The sequence shown here is derived from an EMBL/GenBank/DDBJ whole genome shotgun (WGS) entry which is preliminary data.</text>
</comment>
<feature type="region of interest" description="Disordered" evidence="1">
    <location>
        <begin position="145"/>
        <end position="186"/>
    </location>
</feature>
<proteinExistence type="predicted"/>
<evidence type="ECO:0000259" key="4">
    <source>
        <dbReference type="Pfam" id="PF14383"/>
    </source>
</evidence>
<dbReference type="InterPro" id="IPR025486">
    <property type="entry name" value="DUF4378"/>
</dbReference>
<dbReference type="Pfam" id="PF12552">
    <property type="entry name" value="DUF3741"/>
    <property type="match status" value="1"/>
</dbReference>
<evidence type="ECO:0008006" key="7">
    <source>
        <dbReference type="Google" id="ProtNLM"/>
    </source>
</evidence>
<feature type="compositionally biased region" description="Basic and acidic residues" evidence="1">
    <location>
        <begin position="616"/>
        <end position="628"/>
    </location>
</feature>
<feature type="compositionally biased region" description="Polar residues" evidence="1">
    <location>
        <begin position="146"/>
        <end position="161"/>
    </location>
</feature>
<dbReference type="EMBL" id="CM035423">
    <property type="protein sequence ID" value="KAH7365195.1"/>
    <property type="molecule type" value="Genomic_DNA"/>
</dbReference>
<evidence type="ECO:0000259" key="3">
    <source>
        <dbReference type="Pfam" id="PF14309"/>
    </source>
</evidence>
<evidence type="ECO:0000313" key="6">
    <source>
        <dbReference type="Proteomes" id="UP000825935"/>
    </source>
</evidence>
<protein>
    <recommendedName>
        <fullName evidence="7">DUF4378 domain-containing protein</fullName>
    </recommendedName>
</protein>
<feature type="region of interest" description="Disordered" evidence="1">
    <location>
        <begin position="88"/>
        <end position="123"/>
    </location>
</feature>
<sequence length="1027" mass="116587">MGKQLLHRRSFHSERDLKSIEEMLALEKATRSAQTNPDLSSLTSARPCGIEAPRNSLDVRSEGFFYRRWRNDVRYDEIPIGHELPRSFTTRRRDDEPLRRESLSSEDMMSSHPTLPHNGLSHGDHKLCRPTIIARLMGLEPLPHQSEAQSLHSQSEFSSKSLKPDQNAIRSSITEGTRLTVSSTPSSQRAAISIRKLIYNGNPSNRSPKPHIVVCEHAQNEQMQYANKDRAINELRVSVNPRLDRSLEIEENPRAHEGNKEKGSILNIEKMSFQHRSLQESQEFLDALNFLRSNKDFFAKVLKDPSSLFGKHSSKENLHQGKVSKQQRFADTKADDIRNKEENKQEIATKIVVLKSKEGKRVKSNSDLRMRPLSYVLESTAIDSRGEERQISTRTHNHGFKEKHQYEEREISTPTHNHGFKEKYQYESLSTQNKLPKDGEGKTRQIAEKTEDATKRRAGLSKITETYDYHRTRTRCKRTPNGQRPGVQRDVSSASDGEYSRSSRESVGDSMRVITSSPCLSHSDSEVNKSFSYKGKREITGGRRQSTTTSSAPIFRRLERAGNSGAESSSQLRIRKQDRARNSEAPLSRRKGREKSSVKDSSESLKVLQRSFSEPSARDRFMHDDGMLDAKTLPAPSKSRPCQRIPLRENILKSKVDEFCTNKKASLHFNQRLECLSSKAFGNVADPRGSEHVSSISSDYREDSAIYTVGCFNDDAFASNQVQLLDLHQGPVASSLNHLDGTMDVSSEKYEQPSPVSVLIMPSLEESPSSVQSTPDCNDVCVRPTSAQDSKDHHLDLQERMLPSLVCRNSRFSHPTEDMWSVVDHPYCLDEGLSGSNAAYPCGADDQFMYIRDVLAFAGFESNNILKTPASCKEQGLNPSIFEKLEDYYSSIDSQDYHIPMNLSNRRMIFDVISQILAKEVKEEAGLISCVLNQSRLRSLSALTRRQLLDQLWYDFKDEFYRSCGFAEDEDFDAVASMDIMRDRSWIQSQSDIEAIAISVEKFICGDLIRELAYDLRMRPLSMQIVS</sequence>
<feature type="compositionally biased region" description="Basic and acidic residues" evidence="1">
    <location>
        <begin position="435"/>
        <end position="455"/>
    </location>
</feature>
<feature type="compositionally biased region" description="Basic and acidic residues" evidence="1">
    <location>
        <begin position="88"/>
        <end position="103"/>
    </location>
</feature>
<evidence type="ECO:0000259" key="2">
    <source>
        <dbReference type="Pfam" id="PF12552"/>
    </source>
</evidence>
<dbReference type="EMBL" id="CM035423">
    <property type="protein sequence ID" value="KAH7365194.1"/>
    <property type="molecule type" value="Genomic_DNA"/>
</dbReference>
<dbReference type="InterPro" id="IPR022212">
    <property type="entry name" value="DUF3741"/>
</dbReference>
<dbReference type="PANTHER" id="PTHR46836">
    <property type="entry name" value="AFADIN"/>
    <property type="match status" value="1"/>
</dbReference>
<dbReference type="Proteomes" id="UP000825935">
    <property type="component" value="Chromosome 18"/>
</dbReference>
<feature type="domain" description="DUF3741" evidence="2">
    <location>
        <begin position="275"/>
        <end position="307"/>
    </location>
</feature>